<keyword evidence="3" id="KW-1185">Reference proteome</keyword>
<comment type="caution">
    <text evidence="2">The sequence shown here is derived from an EMBL/GenBank/DDBJ whole genome shotgun (WGS) entry which is preliminary data.</text>
</comment>
<evidence type="ECO:0000256" key="1">
    <source>
        <dbReference type="SAM" id="SignalP"/>
    </source>
</evidence>
<proteinExistence type="predicted"/>
<name>A0AAD8NS03_TARER</name>
<feature type="signal peptide" evidence="1">
    <location>
        <begin position="1"/>
        <end position="20"/>
    </location>
</feature>
<dbReference type="AlphaFoldDB" id="A0AAD8NS03"/>
<evidence type="ECO:0000313" key="3">
    <source>
        <dbReference type="Proteomes" id="UP001229421"/>
    </source>
</evidence>
<accession>A0AAD8NS03</accession>
<reference evidence="2" key="1">
    <citation type="journal article" date="2023" name="bioRxiv">
        <title>Improved chromosome-level genome assembly for marigold (Tagetes erecta).</title>
        <authorList>
            <person name="Jiang F."/>
            <person name="Yuan L."/>
            <person name="Wang S."/>
            <person name="Wang H."/>
            <person name="Xu D."/>
            <person name="Wang A."/>
            <person name="Fan W."/>
        </authorList>
    </citation>
    <scope>NUCLEOTIDE SEQUENCE</scope>
    <source>
        <strain evidence="2">WSJ</strain>
        <tissue evidence="2">Leaf</tissue>
    </source>
</reference>
<feature type="chain" id="PRO_5042161283" evidence="1">
    <location>
        <begin position="21"/>
        <end position="167"/>
    </location>
</feature>
<gene>
    <name evidence="2" type="ORF">QVD17_28308</name>
</gene>
<organism evidence="2 3">
    <name type="scientific">Tagetes erecta</name>
    <name type="common">African marigold</name>
    <dbReference type="NCBI Taxonomy" id="13708"/>
    <lineage>
        <taxon>Eukaryota</taxon>
        <taxon>Viridiplantae</taxon>
        <taxon>Streptophyta</taxon>
        <taxon>Embryophyta</taxon>
        <taxon>Tracheophyta</taxon>
        <taxon>Spermatophyta</taxon>
        <taxon>Magnoliopsida</taxon>
        <taxon>eudicotyledons</taxon>
        <taxon>Gunneridae</taxon>
        <taxon>Pentapetalae</taxon>
        <taxon>asterids</taxon>
        <taxon>campanulids</taxon>
        <taxon>Asterales</taxon>
        <taxon>Asteraceae</taxon>
        <taxon>Asteroideae</taxon>
        <taxon>Heliantheae alliance</taxon>
        <taxon>Tageteae</taxon>
        <taxon>Tagetes</taxon>
    </lineage>
</organism>
<evidence type="ECO:0000313" key="2">
    <source>
        <dbReference type="EMBL" id="KAK1419149.1"/>
    </source>
</evidence>
<protein>
    <submittedName>
        <fullName evidence="2">Uncharacterized protein</fullName>
    </submittedName>
</protein>
<keyword evidence="1" id="KW-0732">Signal</keyword>
<sequence length="167" mass="19355">MEANFAAITIFTLLFAVSTARISDLQALHTIKNNKVQDSNLAFVPTDTNKKSKSTHDQTEKVNNVDLTPRPDLAKIHAINRRFFNEPRLPLAHRPYKIPILIPRSKISDDNVLTDVERQDSSLKCKQRNRHRIHDEVSVAENKVKRREREAEGFMKSIRKFLKHTFD</sequence>
<dbReference type="EMBL" id="JAUHHV010000007">
    <property type="protein sequence ID" value="KAK1419149.1"/>
    <property type="molecule type" value="Genomic_DNA"/>
</dbReference>
<dbReference type="Proteomes" id="UP001229421">
    <property type="component" value="Unassembled WGS sequence"/>
</dbReference>